<accession>A0A072UPS0</accession>
<organism evidence="2 4">
    <name type="scientific">Medicago truncatula</name>
    <name type="common">Barrel medic</name>
    <name type="synonym">Medicago tribuloides</name>
    <dbReference type="NCBI Taxonomy" id="3880"/>
    <lineage>
        <taxon>Eukaryota</taxon>
        <taxon>Viridiplantae</taxon>
        <taxon>Streptophyta</taxon>
        <taxon>Embryophyta</taxon>
        <taxon>Tracheophyta</taxon>
        <taxon>Spermatophyta</taxon>
        <taxon>Magnoliopsida</taxon>
        <taxon>eudicotyledons</taxon>
        <taxon>Gunneridae</taxon>
        <taxon>Pentapetalae</taxon>
        <taxon>rosids</taxon>
        <taxon>fabids</taxon>
        <taxon>Fabales</taxon>
        <taxon>Fabaceae</taxon>
        <taxon>Papilionoideae</taxon>
        <taxon>50 kb inversion clade</taxon>
        <taxon>NPAAA clade</taxon>
        <taxon>Hologalegina</taxon>
        <taxon>IRL clade</taxon>
        <taxon>Trifolieae</taxon>
        <taxon>Medicago</taxon>
    </lineage>
</organism>
<evidence type="ECO:0000313" key="4">
    <source>
        <dbReference type="Proteomes" id="UP000002051"/>
    </source>
</evidence>
<protein>
    <submittedName>
        <fullName evidence="2 3">Uncharacterized protein</fullName>
    </submittedName>
</protein>
<keyword evidence="4" id="KW-1185">Reference proteome</keyword>
<reference evidence="3" key="3">
    <citation type="submission" date="2015-04" db="UniProtKB">
        <authorList>
            <consortium name="EnsemblPlants"/>
        </authorList>
    </citation>
    <scope>IDENTIFICATION</scope>
    <source>
        <strain evidence="3">cv. Jemalong A17</strain>
    </source>
</reference>
<reference evidence="2 4" key="2">
    <citation type="journal article" date="2014" name="BMC Genomics">
        <title>An improved genome release (version Mt4.0) for the model legume Medicago truncatula.</title>
        <authorList>
            <person name="Tang H."/>
            <person name="Krishnakumar V."/>
            <person name="Bidwell S."/>
            <person name="Rosen B."/>
            <person name="Chan A."/>
            <person name="Zhou S."/>
            <person name="Gentzbittel L."/>
            <person name="Childs K.L."/>
            <person name="Yandell M."/>
            <person name="Gundlach H."/>
            <person name="Mayer K.F."/>
            <person name="Schwartz D.C."/>
            <person name="Town C.D."/>
        </authorList>
    </citation>
    <scope>GENOME REANNOTATION</scope>
    <source>
        <strain evidence="2">A17</strain>
        <strain evidence="3 4">cv. Jemalong A17</strain>
    </source>
</reference>
<dbReference type="HOGENOM" id="CLU_2743836_0_0_1"/>
<dbReference type="EnsemblPlants" id="KEH27830">
    <property type="protein sequence ID" value="KEH27830"/>
    <property type="gene ID" value="MTR_5g042247"/>
</dbReference>
<gene>
    <name evidence="2" type="ordered locus">MTR_5g042247</name>
</gene>
<proteinExistence type="predicted"/>
<feature type="region of interest" description="Disordered" evidence="1">
    <location>
        <begin position="46"/>
        <end position="71"/>
    </location>
</feature>
<evidence type="ECO:0000256" key="1">
    <source>
        <dbReference type="SAM" id="MobiDB-lite"/>
    </source>
</evidence>
<dbReference type="Proteomes" id="UP000002051">
    <property type="component" value="Chromosome 5"/>
</dbReference>
<name>A0A072UPS0_MEDTR</name>
<evidence type="ECO:0000313" key="3">
    <source>
        <dbReference type="EnsemblPlants" id="KEH27830"/>
    </source>
</evidence>
<sequence>MKETIVKNIPVRDKVWKNPSYCSSRLALMQHLAVLAHNKWRGTMQNTLSSPEKQIQKESMAKNLKHASYFP</sequence>
<evidence type="ECO:0000313" key="2">
    <source>
        <dbReference type="EMBL" id="KEH27830.1"/>
    </source>
</evidence>
<dbReference type="EMBL" id="CM001221">
    <property type="protein sequence ID" value="KEH27830.1"/>
    <property type="molecule type" value="Genomic_DNA"/>
</dbReference>
<dbReference type="AlphaFoldDB" id="A0A072UPS0"/>
<reference evidence="2 4" key="1">
    <citation type="journal article" date="2011" name="Nature">
        <title>The Medicago genome provides insight into the evolution of rhizobial symbioses.</title>
        <authorList>
            <person name="Young N.D."/>
            <person name="Debelle F."/>
            <person name="Oldroyd G.E."/>
            <person name="Geurts R."/>
            <person name="Cannon S.B."/>
            <person name="Udvardi M.K."/>
            <person name="Benedito V.A."/>
            <person name="Mayer K.F."/>
            <person name="Gouzy J."/>
            <person name="Schoof H."/>
            <person name="Van de Peer Y."/>
            <person name="Proost S."/>
            <person name="Cook D.R."/>
            <person name="Meyers B.C."/>
            <person name="Spannagl M."/>
            <person name="Cheung F."/>
            <person name="De Mita S."/>
            <person name="Krishnakumar V."/>
            <person name="Gundlach H."/>
            <person name="Zhou S."/>
            <person name="Mudge J."/>
            <person name="Bharti A.K."/>
            <person name="Murray J.D."/>
            <person name="Naoumkina M.A."/>
            <person name="Rosen B."/>
            <person name="Silverstein K.A."/>
            <person name="Tang H."/>
            <person name="Rombauts S."/>
            <person name="Zhao P.X."/>
            <person name="Zhou P."/>
            <person name="Barbe V."/>
            <person name="Bardou P."/>
            <person name="Bechner M."/>
            <person name="Bellec A."/>
            <person name="Berger A."/>
            <person name="Berges H."/>
            <person name="Bidwell S."/>
            <person name="Bisseling T."/>
            <person name="Choisne N."/>
            <person name="Couloux A."/>
            <person name="Denny R."/>
            <person name="Deshpande S."/>
            <person name="Dai X."/>
            <person name="Doyle J.J."/>
            <person name="Dudez A.M."/>
            <person name="Farmer A.D."/>
            <person name="Fouteau S."/>
            <person name="Franken C."/>
            <person name="Gibelin C."/>
            <person name="Gish J."/>
            <person name="Goldstein S."/>
            <person name="Gonzalez A.J."/>
            <person name="Green P.J."/>
            <person name="Hallab A."/>
            <person name="Hartog M."/>
            <person name="Hua A."/>
            <person name="Humphray S.J."/>
            <person name="Jeong D.H."/>
            <person name="Jing Y."/>
            <person name="Jocker A."/>
            <person name="Kenton S.M."/>
            <person name="Kim D.J."/>
            <person name="Klee K."/>
            <person name="Lai H."/>
            <person name="Lang C."/>
            <person name="Lin S."/>
            <person name="Macmil S.L."/>
            <person name="Magdelenat G."/>
            <person name="Matthews L."/>
            <person name="McCorrison J."/>
            <person name="Monaghan E.L."/>
            <person name="Mun J.H."/>
            <person name="Najar F.Z."/>
            <person name="Nicholson C."/>
            <person name="Noirot C."/>
            <person name="O'Bleness M."/>
            <person name="Paule C.R."/>
            <person name="Poulain J."/>
            <person name="Prion F."/>
            <person name="Qin B."/>
            <person name="Qu C."/>
            <person name="Retzel E.F."/>
            <person name="Riddle C."/>
            <person name="Sallet E."/>
            <person name="Samain S."/>
            <person name="Samson N."/>
            <person name="Sanders I."/>
            <person name="Saurat O."/>
            <person name="Scarpelli C."/>
            <person name="Schiex T."/>
            <person name="Segurens B."/>
            <person name="Severin A.J."/>
            <person name="Sherrier D.J."/>
            <person name="Shi R."/>
            <person name="Sims S."/>
            <person name="Singer S.R."/>
            <person name="Sinharoy S."/>
            <person name="Sterck L."/>
            <person name="Viollet A."/>
            <person name="Wang B.B."/>
            <person name="Wang K."/>
            <person name="Wang M."/>
            <person name="Wang X."/>
            <person name="Warfsmann J."/>
            <person name="Weissenbach J."/>
            <person name="White D.D."/>
            <person name="White J.D."/>
            <person name="Wiley G.B."/>
            <person name="Wincker P."/>
            <person name="Xing Y."/>
            <person name="Yang L."/>
            <person name="Yao Z."/>
            <person name="Ying F."/>
            <person name="Zhai J."/>
            <person name="Zhou L."/>
            <person name="Zuber A."/>
            <person name="Denarie J."/>
            <person name="Dixon R.A."/>
            <person name="May G.D."/>
            <person name="Schwartz D.C."/>
            <person name="Rogers J."/>
            <person name="Quetier F."/>
            <person name="Town C.D."/>
            <person name="Roe B.A."/>
        </authorList>
    </citation>
    <scope>NUCLEOTIDE SEQUENCE [LARGE SCALE GENOMIC DNA]</scope>
    <source>
        <strain evidence="2">A17</strain>
        <strain evidence="3 4">cv. Jemalong A17</strain>
    </source>
</reference>